<dbReference type="Proteomes" id="UP000320710">
    <property type="component" value="Unassembled WGS sequence"/>
</dbReference>
<dbReference type="OrthoDB" id="8907898at2"/>
<dbReference type="Pfam" id="PF11990">
    <property type="entry name" value="DUF3487"/>
    <property type="match status" value="1"/>
</dbReference>
<evidence type="ECO:0000313" key="2">
    <source>
        <dbReference type="Proteomes" id="UP000320710"/>
    </source>
</evidence>
<dbReference type="InterPro" id="IPR021877">
    <property type="entry name" value="DUF3487"/>
</dbReference>
<dbReference type="EMBL" id="VFMJ01000001">
    <property type="protein sequence ID" value="TQI87550.1"/>
    <property type="molecule type" value="Genomic_DNA"/>
</dbReference>
<proteinExistence type="predicted"/>
<reference evidence="1 2" key="1">
    <citation type="submission" date="2019-06" db="EMBL/GenBank/DDBJ databases">
        <authorList>
            <person name="Deangelis K."/>
            <person name="Huntemann M."/>
            <person name="Clum A."/>
            <person name="Pillay M."/>
            <person name="Palaniappan K."/>
            <person name="Varghese N."/>
            <person name="Mikhailova N."/>
            <person name="Stamatis D."/>
            <person name="Reddy T."/>
            <person name="Daum C."/>
            <person name="Shapiro N."/>
            <person name="Ivanova N."/>
            <person name="Kyrpides N."/>
            <person name="Woyke T."/>
        </authorList>
    </citation>
    <scope>NUCLEOTIDE SEQUENCE [LARGE SCALE GENOMIC DNA]</scope>
    <source>
        <strain evidence="1 2">106R</strain>
    </source>
</reference>
<organism evidence="1 2">
    <name type="scientific">Serratia marcescens</name>
    <dbReference type="NCBI Taxonomy" id="615"/>
    <lineage>
        <taxon>Bacteria</taxon>
        <taxon>Pseudomonadati</taxon>
        <taxon>Pseudomonadota</taxon>
        <taxon>Gammaproteobacteria</taxon>
        <taxon>Enterobacterales</taxon>
        <taxon>Yersiniaceae</taxon>
        <taxon>Serratia</taxon>
    </lineage>
</organism>
<protein>
    <submittedName>
        <fullName evidence="1">Conjugative transfer region protein (TIGR03750 family)</fullName>
    </submittedName>
</protein>
<evidence type="ECO:0000313" key="1">
    <source>
        <dbReference type="EMBL" id="TQI87550.1"/>
    </source>
</evidence>
<reference evidence="1 2" key="2">
    <citation type="submission" date="2019-07" db="EMBL/GenBank/DDBJ databases">
        <title>Investigation of anaerobic lignin degradation for improved lignocellulosic biofuels.</title>
        <authorList>
            <person name="Deangelis K.PhD."/>
        </authorList>
    </citation>
    <scope>NUCLEOTIDE SEQUENCE [LARGE SCALE GENOMIC DNA]</scope>
    <source>
        <strain evidence="1 2">106R</strain>
    </source>
</reference>
<accession>A0A0P0Q9R1</accession>
<dbReference type="RefSeq" id="WP_049209666.1">
    <property type="nucleotide sequence ID" value="NZ_CP013046.2"/>
</dbReference>
<sequence length="121" mass="13695">MQTIRFLPDRLNAEPVVFRGFTTPEMGLAALAGVGLGLLVSLPFLPLAGWVVIPTGMLVTPLLVIWFGGSRLTRLKRGKPENYIWQRLEARKRRMGWGDPTLIIDKQGWSLRRSRVVKRSK</sequence>
<gene>
    <name evidence="1" type="ORF">FHU12_5248</name>
</gene>
<name>A0A0P0Q9R1_SERMA</name>
<dbReference type="NCBIfam" id="TIGR03750">
    <property type="entry name" value="conj_TIGR03750"/>
    <property type="match status" value="1"/>
</dbReference>
<comment type="caution">
    <text evidence="1">The sequence shown here is derived from an EMBL/GenBank/DDBJ whole genome shotgun (WGS) entry which is preliminary data.</text>
</comment>
<dbReference type="AlphaFoldDB" id="A0A0P0Q9R1"/>